<dbReference type="Proteomes" id="UP000633509">
    <property type="component" value="Unassembled WGS sequence"/>
</dbReference>
<gene>
    <name evidence="1" type="ORF">H4W80_010931</name>
</gene>
<keyword evidence="2" id="KW-1185">Reference proteome</keyword>
<organism evidence="1 2">
    <name type="scientific">Nonomuraea angiospora</name>
    <dbReference type="NCBI Taxonomy" id="46172"/>
    <lineage>
        <taxon>Bacteria</taxon>
        <taxon>Bacillati</taxon>
        <taxon>Actinomycetota</taxon>
        <taxon>Actinomycetes</taxon>
        <taxon>Streptosporangiales</taxon>
        <taxon>Streptosporangiaceae</taxon>
        <taxon>Nonomuraea</taxon>
    </lineage>
</organism>
<evidence type="ECO:0000313" key="2">
    <source>
        <dbReference type="Proteomes" id="UP000633509"/>
    </source>
</evidence>
<protein>
    <submittedName>
        <fullName evidence="1">Uncharacterized protein</fullName>
    </submittedName>
</protein>
<proteinExistence type="predicted"/>
<comment type="caution">
    <text evidence="1">The sequence shown here is derived from an EMBL/GenBank/DDBJ whole genome shotgun (WGS) entry which is preliminary data.</text>
</comment>
<reference evidence="1 2" key="1">
    <citation type="submission" date="2020-10" db="EMBL/GenBank/DDBJ databases">
        <title>Sequencing the genomes of 1000 actinobacteria strains.</title>
        <authorList>
            <person name="Klenk H.-P."/>
        </authorList>
    </citation>
    <scope>NUCLEOTIDE SEQUENCE [LARGE SCALE GENOMIC DNA]</scope>
    <source>
        <strain evidence="1 2">DSM 43173</strain>
    </source>
</reference>
<name>A0ABR9MID0_9ACTN</name>
<accession>A0ABR9MID0</accession>
<sequence length="120" mass="13673">MTTDVAAMTEREYFAFVAKRLGMFVAGSRFAGVEGFLDGYDQHALRHGGPGLRGWREWLVARRGQDCNHGWHGQVRHIALPDGWERWDLSREEEAKVIEVLFTLLDEFLAERELSTAPGN</sequence>
<evidence type="ECO:0000313" key="1">
    <source>
        <dbReference type="EMBL" id="MBE1592673.1"/>
    </source>
</evidence>
<dbReference type="EMBL" id="JADBEK010000001">
    <property type="protein sequence ID" value="MBE1592673.1"/>
    <property type="molecule type" value="Genomic_DNA"/>
</dbReference>
<dbReference type="RefSeq" id="WP_318787507.1">
    <property type="nucleotide sequence ID" value="NZ_JADBEK010000001.1"/>
</dbReference>